<reference evidence="1" key="1">
    <citation type="submission" date="2017-04" db="EMBL/GenBank/DDBJ databases">
        <authorList>
            <person name="Varghese N."/>
            <person name="Submissions S."/>
        </authorList>
    </citation>
    <scope>NUCLEOTIDE SEQUENCE</scope>
    <source>
        <strain evidence="1">WTE2008</strain>
    </source>
</reference>
<dbReference type="Proteomes" id="UP000192328">
    <property type="component" value="Unassembled WGS sequence"/>
</dbReference>
<protein>
    <submittedName>
        <fullName evidence="1">Uncharacterized protein</fullName>
    </submittedName>
</protein>
<evidence type="ECO:0000313" key="1">
    <source>
        <dbReference type="EMBL" id="SMC57578.1"/>
    </source>
</evidence>
<comment type="caution">
    <text evidence="1">The sequence shown here is derived from an EMBL/GenBank/DDBJ whole genome shotgun (WGS) entry which is preliminary data.</text>
</comment>
<name>A0AC61PKU7_9FIRM</name>
<proteinExistence type="predicted"/>
<sequence>MTLHEEQKRVQEAVSSSFAYVQEDPWLAQRVLANAKGEEPVKKRISLTLVLSIILGLALIGTAYALFSSRVVEFFGNEYGEDFAEWLKDGKSAAIGETVTLDGVDFTLDEVIWRDNGIYAVGTARAKDGKDELVPMEMTFAADWTDEDALDEEYRVLISRAQAAGGRLLSVDCRPSTIGMDEGTMDILDNVGFDQEYNEDGSITFCFEATDYTLEEGTVYQMEMFAQVDEWTAEGEVDEGKGAYQTWIVSFTPEFMDGRT</sequence>
<organism evidence="1 2">
    <name type="scientific">Aristaeella lactis</name>
    <dbReference type="NCBI Taxonomy" id="3046383"/>
    <lineage>
        <taxon>Bacteria</taxon>
        <taxon>Bacillati</taxon>
        <taxon>Bacillota</taxon>
        <taxon>Clostridia</taxon>
        <taxon>Eubacteriales</taxon>
        <taxon>Aristaeellaceae</taxon>
        <taxon>Aristaeella</taxon>
    </lineage>
</organism>
<evidence type="ECO:0000313" key="2">
    <source>
        <dbReference type="Proteomes" id="UP000192328"/>
    </source>
</evidence>
<gene>
    <name evidence="1" type="ORF">SAMN06297397_1451</name>
</gene>
<accession>A0AC61PKU7</accession>
<dbReference type="EMBL" id="FWXZ01000002">
    <property type="protein sequence ID" value="SMC57578.1"/>
    <property type="molecule type" value="Genomic_DNA"/>
</dbReference>
<keyword evidence="2" id="KW-1185">Reference proteome</keyword>